<dbReference type="Pfam" id="PF09845">
    <property type="entry name" value="OapC"/>
    <property type="match status" value="1"/>
</dbReference>
<name>A0A6P1B8F2_9BRAD</name>
<dbReference type="EMBL" id="VKHP01000006">
    <property type="protein sequence ID" value="NEU94778.1"/>
    <property type="molecule type" value="Genomic_DNA"/>
</dbReference>
<sequence length="98" mass="11312">MEDSVQVRCTRCKNVFRDRAKRLQNGYSRQCPSCETVLFFDEDSHDPNIKRAMRTARRAREEMRESEGVSARKAAAVPRQYGGRSAPNSRRTEAEDDD</sequence>
<evidence type="ECO:0000313" key="2">
    <source>
        <dbReference type="EMBL" id="NEU94778.1"/>
    </source>
</evidence>
<dbReference type="Proteomes" id="UP000468531">
    <property type="component" value="Unassembled WGS sequence"/>
</dbReference>
<accession>A0A6P1B8F2</accession>
<gene>
    <name evidence="2" type="ORF">FNJ47_02785</name>
</gene>
<reference evidence="2 3" key="1">
    <citation type="journal article" date="2020" name="Arch. Microbiol.">
        <title>Bradyrhizobium uaiense sp. nov., a new highly efficient cowpea symbiont.</title>
        <authorList>
            <person name="Cabral Michel D."/>
            <person name="Azarias Guimaraes A."/>
            <person name="Martins da Costa E."/>
            <person name="Soares de Carvalho T."/>
            <person name="Balsanelli E."/>
            <person name="Willems A."/>
            <person name="Maltempi de Souza E."/>
            <person name="de Souza Moreira F.M."/>
        </authorList>
    </citation>
    <scope>NUCLEOTIDE SEQUENCE [LARGE SCALE GENOMIC DNA]</scope>
    <source>
        <strain evidence="2 3">UFLA 03-164</strain>
    </source>
</reference>
<dbReference type="AlphaFoldDB" id="A0A6P1B8F2"/>
<organism evidence="2 3">
    <name type="scientific">Bradyrhizobium uaiense</name>
    <dbReference type="NCBI Taxonomy" id="2594946"/>
    <lineage>
        <taxon>Bacteria</taxon>
        <taxon>Pseudomonadati</taxon>
        <taxon>Pseudomonadota</taxon>
        <taxon>Alphaproteobacteria</taxon>
        <taxon>Hyphomicrobiales</taxon>
        <taxon>Nitrobacteraceae</taxon>
        <taxon>Bradyrhizobium</taxon>
    </lineage>
</organism>
<evidence type="ECO:0000256" key="1">
    <source>
        <dbReference type="SAM" id="MobiDB-lite"/>
    </source>
</evidence>
<dbReference type="InterPro" id="IPR018645">
    <property type="entry name" value="OapC-like"/>
</dbReference>
<keyword evidence="3" id="KW-1185">Reference proteome</keyword>
<feature type="compositionally biased region" description="Basic and acidic residues" evidence="1">
    <location>
        <begin position="58"/>
        <end position="67"/>
    </location>
</feature>
<comment type="caution">
    <text evidence="2">The sequence shown here is derived from an EMBL/GenBank/DDBJ whole genome shotgun (WGS) entry which is preliminary data.</text>
</comment>
<feature type="region of interest" description="Disordered" evidence="1">
    <location>
        <begin position="57"/>
        <end position="98"/>
    </location>
</feature>
<protein>
    <submittedName>
        <fullName evidence="2">Uncharacterized protein</fullName>
    </submittedName>
</protein>
<proteinExistence type="predicted"/>
<evidence type="ECO:0000313" key="3">
    <source>
        <dbReference type="Proteomes" id="UP000468531"/>
    </source>
</evidence>